<dbReference type="HOGENOM" id="CLU_1514646_0_0_2"/>
<dbReference type="PANTHER" id="PTHR30535:SF34">
    <property type="entry name" value="MOLYBDATE-BINDING PROTEIN MOLA"/>
    <property type="match status" value="1"/>
</dbReference>
<dbReference type="PANTHER" id="PTHR30535">
    <property type="entry name" value="VITAMIN B12-BINDING PROTEIN"/>
    <property type="match status" value="1"/>
</dbReference>
<reference evidence="1 2" key="2">
    <citation type="submission" date="2008-11" db="EMBL/GenBank/DDBJ databases">
        <title>Draft genome sequence of Methanobrevibacter smithii (DSM 2375).</title>
        <authorList>
            <person name="Sudarsanam P."/>
            <person name="Ley R."/>
            <person name="Guruge J."/>
            <person name="Turnbaugh P.J."/>
            <person name="Mahowald M."/>
            <person name="Liep D."/>
            <person name="Gordon J."/>
        </authorList>
    </citation>
    <scope>NUCLEOTIDE SEQUENCE [LARGE SCALE GENOMIC DNA]</scope>
    <source>
        <strain evidence="1 2">DSM 2375</strain>
    </source>
</reference>
<evidence type="ECO:0000313" key="2">
    <source>
        <dbReference type="Proteomes" id="UP000003489"/>
    </source>
</evidence>
<name>B9AG33_METSM</name>
<dbReference type="InterPro" id="IPR027417">
    <property type="entry name" value="P-loop_NTPase"/>
</dbReference>
<dbReference type="EMBL" id="ABYW01000012">
    <property type="protein sequence ID" value="EEE42423.1"/>
    <property type="molecule type" value="Genomic_DNA"/>
</dbReference>
<organism evidence="1 2">
    <name type="scientific">Methanobrevibacter smithii DSM 2375</name>
    <dbReference type="NCBI Taxonomy" id="483214"/>
    <lineage>
        <taxon>Archaea</taxon>
        <taxon>Methanobacteriati</taxon>
        <taxon>Methanobacteriota</taxon>
        <taxon>Methanomada group</taxon>
        <taxon>Methanobacteria</taxon>
        <taxon>Methanobacteriales</taxon>
        <taxon>Methanobacteriaceae</taxon>
        <taxon>Methanobrevibacter</taxon>
    </lineage>
</organism>
<comment type="caution">
    <text evidence="1">The sequence shown here is derived from an EMBL/GenBank/DDBJ whole genome shotgun (WGS) entry which is preliminary data.</text>
</comment>
<evidence type="ECO:0000313" key="1">
    <source>
        <dbReference type="EMBL" id="EEE42423.1"/>
    </source>
</evidence>
<dbReference type="SUPFAM" id="SSF52540">
    <property type="entry name" value="P-loop containing nucleoside triphosphate hydrolases"/>
    <property type="match status" value="1"/>
</dbReference>
<reference evidence="1 2" key="1">
    <citation type="submission" date="2008-10" db="EMBL/GenBank/DDBJ databases">
        <authorList>
            <person name="Fulton L."/>
            <person name="Clifton S."/>
            <person name="Fulton B."/>
            <person name="Xu J."/>
            <person name="Minx P."/>
            <person name="Pepin K.H."/>
            <person name="Johnson M."/>
            <person name="Bhonagiri V."/>
            <person name="Nash W.E."/>
            <person name="Mardis E.R."/>
            <person name="Wilson R.K."/>
        </authorList>
    </citation>
    <scope>NUCLEOTIDE SEQUENCE [LARGE SCALE GENOMIC DNA]</scope>
    <source>
        <strain evidence="1 2">DSM 2375</strain>
    </source>
</reference>
<dbReference type="AlphaFoldDB" id="B9AG33"/>
<accession>B9AG33</accession>
<dbReference type="InterPro" id="IPR050902">
    <property type="entry name" value="ABC_Transporter_SBP"/>
</dbReference>
<dbReference type="Gene3D" id="3.40.50.1980">
    <property type="entry name" value="Nitrogenase molybdenum iron protein domain"/>
    <property type="match status" value="1"/>
</dbReference>
<proteinExistence type="predicted"/>
<dbReference type="SUPFAM" id="SSF53807">
    <property type="entry name" value="Helical backbone' metal receptor"/>
    <property type="match status" value="1"/>
</dbReference>
<gene>
    <name evidence="1" type="ORF">METSMIALI_01334</name>
</gene>
<dbReference type="Proteomes" id="UP000003489">
    <property type="component" value="Unassembled WGS sequence"/>
</dbReference>
<protein>
    <submittedName>
        <fullName evidence="1">Uncharacterized protein</fullName>
    </submittedName>
</protein>
<sequence>MGSKNITDMVGRTVQIPASVGNVVATSPPMTTVIYMIAPEKLTAVNFQWTDDELKYIPSQYAGLPVVGGWYGTQDGSYEEFIASEPDMVIESIDEGEDGDLATVQERHDKFGEILINGENIEALSFSQISKHIGYIPQSHVSSFPFTVFDVVLMGRAPYLNLTQSPRAEDEKIAIKS</sequence>
<dbReference type="PATRIC" id="fig|483214.13.peg.1281"/>